<gene>
    <name evidence="3" type="ORF">DSM01_555</name>
    <name evidence="4" type="ORF">SAMN04487999_1263</name>
</gene>
<dbReference type="Proteomes" id="UP000184240">
    <property type="component" value="Unassembled WGS sequence"/>
</dbReference>
<accession>A0A1M5WL03</accession>
<dbReference type="EMBL" id="FQXT01000002">
    <property type="protein sequence ID" value="SHH88219.1"/>
    <property type="molecule type" value="Genomic_DNA"/>
</dbReference>
<dbReference type="RefSeq" id="WP_072981408.1">
    <property type="nucleotide sequence ID" value="NZ_CAXPJH010000015.1"/>
</dbReference>
<evidence type="ECO:0000256" key="1">
    <source>
        <dbReference type="SAM" id="SignalP"/>
    </source>
</evidence>
<reference evidence="5" key="1">
    <citation type="submission" date="2016-11" db="EMBL/GenBank/DDBJ databases">
        <authorList>
            <person name="Varghese N."/>
            <person name="Submissions S."/>
        </authorList>
    </citation>
    <scope>NUCLEOTIDE SEQUENCE [LARGE SCALE GENOMIC DNA]</scope>
    <source>
        <strain evidence="5">DSM 19859</strain>
    </source>
</reference>
<evidence type="ECO:0000313" key="6">
    <source>
        <dbReference type="Proteomes" id="UP000290037"/>
    </source>
</evidence>
<protein>
    <submittedName>
        <fullName evidence="4">Cupin domain-containing protein</fullName>
    </submittedName>
</protein>
<feature type="signal peptide" evidence="1">
    <location>
        <begin position="1"/>
        <end position="19"/>
    </location>
</feature>
<dbReference type="InterPro" id="IPR052044">
    <property type="entry name" value="PKS_Associated_Protein"/>
</dbReference>
<dbReference type="InterPro" id="IPR011051">
    <property type="entry name" value="RmlC_Cupin_sf"/>
</dbReference>
<feature type="chain" id="PRO_5012115804" evidence="1">
    <location>
        <begin position="20"/>
        <end position="139"/>
    </location>
</feature>
<dbReference type="EMBL" id="QOVN01000001">
    <property type="protein sequence ID" value="RXG31414.1"/>
    <property type="molecule type" value="Genomic_DNA"/>
</dbReference>
<dbReference type="Pfam" id="PF07883">
    <property type="entry name" value="Cupin_2"/>
    <property type="match status" value="1"/>
</dbReference>
<evidence type="ECO:0000313" key="5">
    <source>
        <dbReference type="Proteomes" id="UP000184240"/>
    </source>
</evidence>
<dbReference type="PANTHER" id="PTHR36114">
    <property type="entry name" value="16.7 KDA PROTEIN IN WHIE LOCUS"/>
    <property type="match status" value="1"/>
</dbReference>
<evidence type="ECO:0000259" key="2">
    <source>
        <dbReference type="Pfam" id="PF07883"/>
    </source>
</evidence>
<dbReference type="InterPro" id="IPR013096">
    <property type="entry name" value="Cupin_2"/>
</dbReference>
<dbReference type="InterPro" id="IPR014710">
    <property type="entry name" value="RmlC-like_jellyroll"/>
</dbReference>
<dbReference type="STRING" id="573501.SAMN04487999_1263"/>
<organism evidence="4 5">
    <name type="scientific">Leeuwenhoekiella palythoae</name>
    <dbReference type="NCBI Taxonomy" id="573501"/>
    <lineage>
        <taxon>Bacteria</taxon>
        <taxon>Pseudomonadati</taxon>
        <taxon>Bacteroidota</taxon>
        <taxon>Flavobacteriia</taxon>
        <taxon>Flavobacteriales</taxon>
        <taxon>Flavobacteriaceae</taxon>
        <taxon>Leeuwenhoekiella</taxon>
    </lineage>
</organism>
<dbReference type="PANTHER" id="PTHR36114:SF1">
    <property type="entry name" value="16.7 KDA PROTEIN IN WHIE LOCUS"/>
    <property type="match status" value="1"/>
</dbReference>
<proteinExistence type="predicted"/>
<dbReference type="Proteomes" id="UP000290037">
    <property type="component" value="Unassembled WGS sequence"/>
</dbReference>
<keyword evidence="1" id="KW-0732">Signal</keyword>
<dbReference type="AlphaFoldDB" id="A0A1M5WL03"/>
<dbReference type="Gene3D" id="2.60.120.10">
    <property type="entry name" value="Jelly Rolls"/>
    <property type="match status" value="1"/>
</dbReference>
<evidence type="ECO:0000313" key="4">
    <source>
        <dbReference type="EMBL" id="SHH88219.1"/>
    </source>
</evidence>
<reference evidence="3 6" key="3">
    <citation type="submission" date="2018-07" db="EMBL/GenBank/DDBJ databases">
        <title>Leeuwenhoekiella genomics.</title>
        <authorList>
            <person name="Tahon G."/>
            <person name="Willems A."/>
        </authorList>
    </citation>
    <scope>NUCLEOTIDE SEQUENCE [LARGE SCALE GENOMIC DNA]</scope>
    <source>
        <strain evidence="3 6">LMG 24856</strain>
    </source>
</reference>
<evidence type="ECO:0000313" key="3">
    <source>
        <dbReference type="EMBL" id="RXG31414.1"/>
    </source>
</evidence>
<reference evidence="4" key="2">
    <citation type="submission" date="2016-11" db="EMBL/GenBank/DDBJ databases">
        <authorList>
            <person name="Jaros S."/>
            <person name="Januszkiewicz K."/>
            <person name="Wedrychowicz H."/>
        </authorList>
    </citation>
    <scope>NUCLEOTIDE SEQUENCE [LARGE SCALE GENOMIC DNA]</scope>
    <source>
        <strain evidence="4">DSM 19859</strain>
    </source>
</reference>
<sequence length="139" mass="15748">MFKPSILLLVGLLVQFSFGQHTPTDKTYSFEDCVTTYSEEQAQETQVGHQFYFADKNFTDGRTIKLSVVDPGKSTHAPHQHPQDEFFFVLEGTAEFYLDGKTVEVGPYTSLYCPSNSMHGISNAGDTQLKYLVMQKYEQ</sequence>
<keyword evidence="6" id="KW-1185">Reference proteome</keyword>
<name>A0A1M5WL03_9FLAO</name>
<dbReference type="SUPFAM" id="SSF51182">
    <property type="entry name" value="RmlC-like cupins"/>
    <property type="match status" value="1"/>
</dbReference>
<feature type="domain" description="Cupin type-2" evidence="2">
    <location>
        <begin position="67"/>
        <end position="133"/>
    </location>
</feature>